<feature type="non-terminal residue" evidence="2">
    <location>
        <position position="131"/>
    </location>
</feature>
<accession>A0A1B6K4I0</accession>
<proteinExistence type="predicted"/>
<dbReference type="EMBL" id="GECU01001347">
    <property type="protein sequence ID" value="JAT06360.1"/>
    <property type="molecule type" value="Transcribed_RNA"/>
</dbReference>
<feature type="region of interest" description="Disordered" evidence="1">
    <location>
        <begin position="88"/>
        <end position="131"/>
    </location>
</feature>
<dbReference type="AlphaFoldDB" id="A0A1B6K4I0"/>
<reference evidence="2" key="1">
    <citation type="submission" date="2015-11" db="EMBL/GenBank/DDBJ databases">
        <title>De novo transcriptome assembly of four potential Pierce s Disease insect vectors from Arizona vineyards.</title>
        <authorList>
            <person name="Tassone E.E."/>
        </authorList>
    </citation>
    <scope>NUCLEOTIDE SEQUENCE</scope>
</reference>
<evidence type="ECO:0000256" key="1">
    <source>
        <dbReference type="SAM" id="MobiDB-lite"/>
    </source>
</evidence>
<evidence type="ECO:0000313" key="2">
    <source>
        <dbReference type="EMBL" id="JAT06360.1"/>
    </source>
</evidence>
<feature type="compositionally biased region" description="Basic and acidic residues" evidence="1">
    <location>
        <begin position="90"/>
        <end position="101"/>
    </location>
</feature>
<organism evidence="2">
    <name type="scientific">Homalodisca liturata</name>
    <dbReference type="NCBI Taxonomy" id="320908"/>
    <lineage>
        <taxon>Eukaryota</taxon>
        <taxon>Metazoa</taxon>
        <taxon>Ecdysozoa</taxon>
        <taxon>Arthropoda</taxon>
        <taxon>Hexapoda</taxon>
        <taxon>Insecta</taxon>
        <taxon>Pterygota</taxon>
        <taxon>Neoptera</taxon>
        <taxon>Paraneoptera</taxon>
        <taxon>Hemiptera</taxon>
        <taxon>Auchenorrhyncha</taxon>
        <taxon>Membracoidea</taxon>
        <taxon>Cicadellidae</taxon>
        <taxon>Cicadellinae</taxon>
        <taxon>Proconiini</taxon>
        <taxon>Homalodisca</taxon>
    </lineage>
</organism>
<gene>
    <name evidence="2" type="ORF">g.57113</name>
</gene>
<feature type="compositionally biased region" description="Acidic residues" evidence="1">
    <location>
        <begin position="102"/>
        <end position="114"/>
    </location>
</feature>
<name>A0A1B6K4I0_9HEMI</name>
<sequence length="131" mass="15317">YGLRLAQVTSIPPSVLQRAKEICDDLTQQRMPIPYYCEGKTEAEEDQEYIQELIDLIQGERFNLNELLKVQSKLKQRYGIEDELENQNVEARRDTEDKSAEISEDNDNLEIDHEEPDKYLFDSNVPQPVRS</sequence>
<feature type="non-terminal residue" evidence="2">
    <location>
        <position position="1"/>
    </location>
</feature>
<protein>
    <submittedName>
        <fullName evidence="2">Uncharacterized protein</fullName>
    </submittedName>
</protein>